<dbReference type="InterPro" id="IPR016024">
    <property type="entry name" value="ARM-type_fold"/>
</dbReference>
<dbReference type="SMART" id="SM00567">
    <property type="entry name" value="EZ_HEAT"/>
    <property type="match status" value="5"/>
</dbReference>
<name>A0AA37VFN2_9BACT</name>
<protein>
    <recommendedName>
        <fullName evidence="3">HEAT repeat protein</fullName>
    </recommendedName>
</protein>
<dbReference type="AlphaFoldDB" id="A0AA37VFN2"/>
<evidence type="ECO:0008006" key="3">
    <source>
        <dbReference type="Google" id="ProtNLM"/>
    </source>
</evidence>
<dbReference type="SUPFAM" id="SSF48371">
    <property type="entry name" value="ARM repeat"/>
    <property type="match status" value="1"/>
</dbReference>
<dbReference type="RefSeq" id="WP_284351594.1">
    <property type="nucleotide sequence ID" value="NZ_BRXS01000005.1"/>
</dbReference>
<proteinExistence type="predicted"/>
<dbReference type="Pfam" id="PF13646">
    <property type="entry name" value="HEAT_2"/>
    <property type="match status" value="1"/>
</dbReference>
<keyword evidence="2" id="KW-1185">Reference proteome</keyword>
<dbReference type="InterPro" id="IPR004155">
    <property type="entry name" value="PBS_lyase_HEAT"/>
</dbReference>
<gene>
    <name evidence="1" type="ORF">rosag_36620</name>
</gene>
<evidence type="ECO:0000313" key="1">
    <source>
        <dbReference type="EMBL" id="GLC27149.1"/>
    </source>
</evidence>
<accession>A0AA37VFN2</accession>
<evidence type="ECO:0000313" key="2">
    <source>
        <dbReference type="Proteomes" id="UP001161325"/>
    </source>
</evidence>
<dbReference type="EMBL" id="BRXS01000005">
    <property type="protein sequence ID" value="GLC27149.1"/>
    <property type="molecule type" value="Genomic_DNA"/>
</dbReference>
<dbReference type="InterPro" id="IPR011989">
    <property type="entry name" value="ARM-like"/>
</dbReference>
<sequence>MRKQDATDHLTRLVRQLRTPGSRPDDVRATLRRLAAAAREGTVLWQREGDRLLIDGMAARDGADPLRERMEAHGIRRLEVRQHATAVELLQCARLLAEAPAPDEAAFERRVGSLRLWRVTISRVAEAEAEGSGLAVPAAQQAPITRQLFRLRGAVTPVAVHEAHQALEVLKSLADAHEAAGEALPLTAVLVGLVRAEREAEADVVRASIGRVIDALSTPAVLRLVTRLLPTTVGDPATYRAHLEAIDRCGPTGGATLIAFLMAADAMEERRVYFDAIVQLRAGIPILIGALGHSQWYIVRNAACLLGEMEAERADAALARLLDHPDERVREAATGALAKLDTRTARLALQQMLHDRSPRVRLHAVEAFARNRDARVATPLSLALDAEEDDDVQLGLLAGLGRLGTPDAVEKLVRAALPAGMRPRPASFRIAALEALVVARGPGANGTLRSVLEDDDPAVREAAQRLVAV</sequence>
<dbReference type="Proteomes" id="UP001161325">
    <property type="component" value="Unassembled WGS sequence"/>
</dbReference>
<dbReference type="Gene3D" id="1.25.10.10">
    <property type="entry name" value="Leucine-rich Repeat Variant"/>
    <property type="match status" value="2"/>
</dbReference>
<organism evidence="1 2">
    <name type="scientific">Roseisolibacter agri</name>
    <dbReference type="NCBI Taxonomy" id="2014610"/>
    <lineage>
        <taxon>Bacteria</taxon>
        <taxon>Pseudomonadati</taxon>
        <taxon>Gemmatimonadota</taxon>
        <taxon>Gemmatimonadia</taxon>
        <taxon>Gemmatimonadales</taxon>
        <taxon>Gemmatimonadaceae</taxon>
        <taxon>Roseisolibacter</taxon>
    </lineage>
</organism>
<comment type="caution">
    <text evidence="1">The sequence shown here is derived from an EMBL/GenBank/DDBJ whole genome shotgun (WGS) entry which is preliminary data.</text>
</comment>
<reference evidence="1" key="1">
    <citation type="submission" date="2022-08" db="EMBL/GenBank/DDBJ databases">
        <title>Draft genome sequencing of Roseisolibacter agri AW1220.</title>
        <authorList>
            <person name="Tobiishi Y."/>
            <person name="Tonouchi A."/>
        </authorList>
    </citation>
    <scope>NUCLEOTIDE SEQUENCE</scope>
    <source>
        <strain evidence="1">AW1220</strain>
    </source>
</reference>